<gene>
    <name evidence="5" type="ORF">GCM10011380_08640</name>
</gene>
<dbReference type="InterPro" id="IPR010982">
    <property type="entry name" value="Lambda_DNA-bd_dom_sf"/>
</dbReference>
<evidence type="ECO:0000256" key="1">
    <source>
        <dbReference type="ARBA" id="ARBA00023015"/>
    </source>
</evidence>
<dbReference type="Proteomes" id="UP000623067">
    <property type="component" value="Unassembled WGS sequence"/>
</dbReference>
<dbReference type="Pfam" id="PF00717">
    <property type="entry name" value="Peptidase_S24"/>
    <property type="match status" value="1"/>
</dbReference>
<dbReference type="Gene3D" id="2.10.109.10">
    <property type="entry name" value="Umud Fragment, subunit A"/>
    <property type="match status" value="1"/>
</dbReference>
<evidence type="ECO:0000256" key="3">
    <source>
        <dbReference type="ARBA" id="ARBA00023163"/>
    </source>
</evidence>
<name>A0A916WQM9_9SPHN</name>
<feature type="domain" description="HTH cro/C1-type" evidence="4">
    <location>
        <begin position="7"/>
        <end position="60"/>
    </location>
</feature>
<evidence type="ECO:0000313" key="5">
    <source>
        <dbReference type="EMBL" id="GGB21347.1"/>
    </source>
</evidence>
<keyword evidence="3" id="KW-0804">Transcription</keyword>
<dbReference type="SUPFAM" id="SSF51306">
    <property type="entry name" value="LexA/Signal peptidase"/>
    <property type="match status" value="1"/>
</dbReference>
<dbReference type="EMBL" id="BMIH01000001">
    <property type="protein sequence ID" value="GGB21347.1"/>
    <property type="molecule type" value="Genomic_DNA"/>
</dbReference>
<keyword evidence="6" id="KW-1185">Reference proteome</keyword>
<dbReference type="SMART" id="SM00530">
    <property type="entry name" value="HTH_XRE"/>
    <property type="match status" value="1"/>
</dbReference>
<evidence type="ECO:0000256" key="2">
    <source>
        <dbReference type="ARBA" id="ARBA00023125"/>
    </source>
</evidence>
<sequence length="218" mass="23924">MVDAARLRQLMNDRGLTQSELARRVGISQTSIAKLVTGSGYGSKFLHRIAQELGTSPGYLEGLTDDPKADAIPLPSVEDAAEQLDLVSVQQIDLAYGLGATFVDNHVNVDVIRFPRLWMEAITSSPPALLTWARGRGDSMEPTIHDGDVVLIDRSQRVVVEQDAVWAYTVGDLGAIKRLRIKGDRVVIHSDNQSVRPDEESIDQVNIVGRVIFVGKRL</sequence>
<dbReference type="CDD" id="cd00093">
    <property type="entry name" value="HTH_XRE"/>
    <property type="match status" value="1"/>
</dbReference>
<protein>
    <submittedName>
        <fullName evidence="5">Transcriptional regulator</fullName>
    </submittedName>
</protein>
<comment type="caution">
    <text evidence="5">The sequence shown here is derived from an EMBL/GenBank/DDBJ whole genome shotgun (WGS) entry which is preliminary data.</text>
</comment>
<evidence type="ECO:0000259" key="4">
    <source>
        <dbReference type="PROSITE" id="PS50943"/>
    </source>
</evidence>
<dbReference type="InterPro" id="IPR001387">
    <property type="entry name" value="Cro/C1-type_HTH"/>
</dbReference>
<dbReference type="AlphaFoldDB" id="A0A916WQM9"/>
<proteinExistence type="predicted"/>
<dbReference type="InterPro" id="IPR039418">
    <property type="entry name" value="LexA-like"/>
</dbReference>
<dbReference type="Gene3D" id="1.10.260.40">
    <property type="entry name" value="lambda repressor-like DNA-binding domains"/>
    <property type="match status" value="1"/>
</dbReference>
<reference evidence="5" key="2">
    <citation type="submission" date="2020-09" db="EMBL/GenBank/DDBJ databases">
        <authorList>
            <person name="Sun Q."/>
            <person name="Zhou Y."/>
        </authorList>
    </citation>
    <scope>NUCLEOTIDE SEQUENCE</scope>
    <source>
        <strain evidence="5">CGMCC 1.15330</strain>
    </source>
</reference>
<evidence type="ECO:0000313" key="6">
    <source>
        <dbReference type="Proteomes" id="UP000623067"/>
    </source>
</evidence>
<dbReference type="CDD" id="cd06529">
    <property type="entry name" value="S24_LexA-like"/>
    <property type="match status" value="1"/>
</dbReference>
<dbReference type="RefSeq" id="WP_188657434.1">
    <property type="nucleotide sequence ID" value="NZ_BMIH01000001.1"/>
</dbReference>
<keyword evidence="2" id="KW-0238">DNA-binding</keyword>
<dbReference type="InterPro" id="IPR036286">
    <property type="entry name" value="LexA/Signal_pep-like_sf"/>
</dbReference>
<dbReference type="SUPFAM" id="SSF47413">
    <property type="entry name" value="lambda repressor-like DNA-binding domains"/>
    <property type="match status" value="1"/>
</dbReference>
<dbReference type="InterPro" id="IPR015927">
    <property type="entry name" value="Peptidase_S24_S26A/B/C"/>
</dbReference>
<dbReference type="GO" id="GO:0003677">
    <property type="term" value="F:DNA binding"/>
    <property type="evidence" value="ECO:0007669"/>
    <property type="project" value="UniProtKB-KW"/>
</dbReference>
<dbReference type="Pfam" id="PF01381">
    <property type="entry name" value="HTH_3"/>
    <property type="match status" value="1"/>
</dbReference>
<dbReference type="PROSITE" id="PS50943">
    <property type="entry name" value="HTH_CROC1"/>
    <property type="match status" value="1"/>
</dbReference>
<organism evidence="5 6">
    <name type="scientific">Sphingomonas metalli</name>
    <dbReference type="NCBI Taxonomy" id="1779358"/>
    <lineage>
        <taxon>Bacteria</taxon>
        <taxon>Pseudomonadati</taxon>
        <taxon>Pseudomonadota</taxon>
        <taxon>Alphaproteobacteria</taxon>
        <taxon>Sphingomonadales</taxon>
        <taxon>Sphingomonadaceae</taxon>
        <taxon>Sphingomonas</taxon>
    </lineage>
</organism>
<dbReference type="PANTHER" id="PTHR40661">
    <property type="match status" value="1"/>
</dbReference>
<accession>A0A916WQM9</accession>
<reference evidence="5" key="1">
    <citation type="journal article" date="2014" name="Int. J. Syst. Evol. Microbiol.">
        <title>Complete genome sequence of Corynebacterium casei LMG S-19264T (=DSM 44701T), isolated from a smear-ripened cheese.</title>
        <authorList>
            <consortium name="US DOE Joint Genome Institute (JGI-PGF)"/>
            <person name="Walter F."/>
            <person name="Albersmeier A."/>
            <person name="Kalinowski J."/>
            <person name="Ruckert C."/>
        </authorList>
    </citation>
    <scope>NUCLEOTIDE SEQUENCE</scope>
    <source>
        <strain evidence="5">CGMCC 1.15330</strain>
    </source>
</reference>
<keyword evidence="1" id="KW-0805">Transcription regulation</keyword>
<dbReference type="PANTHER" id="PTHR40661:SF3">
    <property type="entry name" value="FELS-1 PROPHAGE TRANSCRIPTIONAL REGULATOR"/>
    <property type="match status" value="1"/>
</dbReference>